<accession>A0A934VG56</accession>
<evidence type="ECO:0000256" key="1">
    <source>
        <dbReference type="SAM" id="SignalP"/>
    </source>
</evidence>
<reference evidence="2" key="1">
    <citation type="submission" date="2021-01" db="EMBL/GenBank/DDBJ databases">
        <title>Modified the classification status of verrucomicrobia.</title>
        <authorList>
            <person name="Feng X."/>
        </authorList>
    </citation>
    <scope>NUCLEOTIDE SEQUENCE</scope>
    <source>
        <strain evidence="2">KCTC 22201</strain>
    </source>
</reference>
<evidence type="ECO:0000313" key="2">
    <source>
        <dbReference type="EMBL" id="MBK1827731.1"/>
    </source>
</evidence>
<dbReference type="Proteomes" id="UP000658278">
    <property type="component" value="Unassembled WGS sequence"/>
</dbReference>
<dbReference type="AlphaFoldDB" id="A0A934VG56"/>
<organism evidence="2 3">
    <name type="scientific">Haloferula rosea</name>
    <dbReference type="NCBI Taxonomy" id="490093"/>
    <lineage>
        <taxon>Bacteria</taxon>
        <taxon>Pseudomonadati</taxon>
        <taxon>Verrucomicrobiota</taxon>
        <taxon>Verrucomicrobiia</taxon>
        <taxon>Verrucomicrobiales</taxon>
        <taxon>Verrucomicrobiaceae</taxon>
        <taxon>Haloferula</taxon>
    </lineage>
</organism>
<keyword evidence="1" id="KW-0732">Signal</keyword>
<proteinExistence type="predicted"/>
<protein>
    <submittedName>
        <fullName evidence="2">Uncharacterized protein</fullName>
    </submittedName>
</protein>
<name>A0A934VG56_9BACT</name>
<dbReference type="EMBL" id="JAENII010000008">
    <property type="protein sequence ID" value="MBK1827731.1"/>
    <property type="molecule type" value="Genomic_DNA"/>
</dbReference>
<keyword evidence="3" id="KW-1185">Reference proteome</keyword>
<sequence length="289" mass="31617">MGDCQILLVFRILPIALAASVLTCPPLSFSQDEAPAEPPAIPADLLDDPHVREELAINEFTAPSIARIFDSLESLAPLPMADYTRETPERMPLNRADLAVELGFLIADGFLIVQVGELGKVEGLASQLTRYAKALGAGERVNRHAASLLESAKNQEVDQLKKELAATQKDVELELVTLRDADLAHLISLGGWIRALQVASGAVDKQFSEERGREVMREDIADYYASIVGSLEPRIAERPNYVEMRNLLSGMRNEMLLKEGEAPTPKRIAGIKAQANTLAELALKREESP</sequence>
<gene>
    <name evidence="2" type="ORF">JIN81_11930</name>
</gene>
<feature type="chain" id="PRO_5037757143" evidence="1">
    <location>
        <begin position="19"/>
        <end position="289"/>
    </location>
</feature>
<comment type="caution">
    <text evidence="2">The sequence shown here is derived from an EMBL/GenBank/DDBJ whole genome shotgun (WGS) entry which is preliminary data.</text>
</comment>
<evidence type="ECO:0000313" key="3">
    <source>
        <dbReference type="Proteomes" id="UP000658278"/>
    </source>
</evidence>
<feature type="signal peptide" evidence="1">
    <location>
        <begin position="1"/>
        <end position="18"/>
    </location>
</feature>